<name>A0A9Q1UVZ6_CLOBO</name>
<reference evidence="1 2" key="1">
    <citation type="submission" date="2015-07" db="EMBL/GenBank/DDBJ databases">
        <title>Draft genome sequences of 17 French Clostridium botulinum group III.</title>
        <authorList>
            <person name="Woudstra C."/>
            <person name="Le Marechal C."/>
            <person name="Souillard R."/>
            <person name="Bayon-Auboyer M.-H."/>
            <person name="Dessouter D."/>
            <person name="Fach P."/>
        </authorList>
    </citation>
    <scope>NUCLEOTIDE SEQUENCE [LARGE SCALE GENOMIC DNA]</scope>
    <source>
        <strain evidence="1 2">12LNRI-CD</strain>
    </source>
</reference>
<accession>A0A9Q1UVZ6</accession>
<dbReference type="RefSeq" id="WP_013726052.1">
    <property type="nucleotide sequence ID" value="NZ_LGVP01000072.1"/>
</dbReference>
<proteinExistence type="predicted"/>
<evidence type="ECO:0000313" key="2">
    <source>
        <dbReference type="Proteomes" id="UP000037540"/>
    </source>
</evidence>
<protein>
    <submittedName>
        <fullName evidence="1">Uncharacterized protein</fullName>
    </submittedName>
</protein>
<organism evidence="1 2">
    <name type="scientific">Clostridium botulinum</name>
    <dbReference type="NCBI Taxonomy" id="1491"/>
    <lineage>
        <taxon>Bacteria</taxon>
        <taxon>Bacillati</taxon>
        <taxon>Bacillota</taxon>
        <taxon>Clostridia</taxon>
        <taxon>Eubacteriales</taxon>
        <taxon>Clostridiaceae</taxon>
        <taxon>Clostridium</taxon>
    </lineage>
</organism>
<dbReference type="AlphaFoldDB" id="A0A9Q1UVZ6"/>
<comment type="caution">
    <text evidence="1">The sequence shown here is derived from an EMBL/GenBank/DDBJ whole genome shotgun (WGS) entry which is preliminary data.</text>
</comment>
<evidence type="ECO:0000313" key="1">
    <source>
        <dbReference type="EMBL" id="KOA81639.1"/>
    </source>
</evidence>
<gene>
    <name evidence="1" type="ORF">ADU74_14070</name>
</gene>
<dbReference type="EMBL" id="LGVR01000120">
    <property type="protein sequence ID" value="KOA81639.1"/>
    <property type="molecule type" value="Genomic_DNA"/>
</dbReference>
<sequence length="216" mass="24820">MNKTDNKNVVLVLVICFFIIAGLKGINYFNIRYFNNTELEVNIKQSNIEYLSKDKYLDLLSKVYSIPIADAIIFDKNNAKNIKSMQNIEKYFYAKVSTVYNVCKGIKIKLSAPVKIYSNDRNKDNKKFVWIGSVSVETLNNIYKNYEFKPFAVVGELSKCNSNRPILSTRGVISISKEGARRLRLSSEGLKKLGFKCNYGNVYYKTIEIFSNSKDF</sequence>
<dbReference type="Proteomes" id="UP000037540">
    <property type="component" value="Unassembled WGS sequence"/>
</dbReference>